<keyword evidence="1" id="KW-0472">Membrane</keyword>
<comment type="caution">
    <text evidence="2">The sequence shown here is derived from an EMBL/GenBank/DDBJ whole genome shotgun (WGS) entry which is preliminary data.</text>
</comment>
<keyword evidence="1" id="KW-1133">Transmembrane helix</keyword>
<dbReference type="AlphaFoldDB" id="A0A4R2JKP2"/>
<gene>
    <name evidence="2" type="ORF">EV192_103146</name>
</gene>
<evidence type="ECO:0000313" key="2">
    <source>
        <dbReference type="EMBL" id="TCO60571.1"/>
    </source>
</evidence>
<dbReference type="Proteomes" id="UP000295680">
    <property type="component" value="Unassembled WGS sequence"/>
</dbReference>
<dbReference type="RefSeq" id="WP_132115660.1">
    <property type="nucleotide sequence ID" value="NZ_SLWS01000003.1"/>
</dbReference>
<keyword evidence="3" id="KW-1185">Reference proteome</keyword>
<evidence type="ECO:0000313" key="3">
    <source>
        <dbReference type="Proteomes" id="UP000295680"/>
    </source>
</evidence>
<organism evidence="2 3">
    <name type="scientific">Actinocrispum wychmicini</name>
    <dbReference type="NCBI Taxonomy" id="1213861"/>
    <lineage>
        <taxon>Bacteria</taxon>
        <taxon>Bacillati</taxon>
        <taxon>Actinomycetota</taxon>
        <taxon>Actinomycetes</taxon>
        <taxon>Pseudonocardiales</taxon>
        <taxon>Pseudonocardiaceae</taxon>
        <taxon>Actinocrispum</taxon>
    </lineage>
</organism>
<dbReference type="EMBL" id="SLWS01000003">
    <property type="protein sequence ID" value="TCO60571.1"/>
    <property type="molecule type" value="Genomic_DNA"/>
</dbReference>
<protein>
    <submittedName>
        <fullName evidence="2">Uncharacterized protein</fullName>
    </submittedName>
</protein>
<keyword evidence="1" id="KW-0812">Transmembrane</keyword>
<name>A0A4R2JKP2_9PSEU</name>
<evidence type="ECO:0000256" key="1">
    <source>
        <dbReference type="SAM" id="Phobius"/>
    </source>
</evidence>
<accession>A0A4R2JKP2</accession>
<feature type="transmembrane region" description="Helical" evidence="1">
    <location>
        <begin position="50"/>
        <end position="68"/>
    </location>
</feature>
<sequence length="69" mass="7712">MTFSSADFGTGVDRPRRRVFSLEYKLAILEEYYRLTESGAKVALLRREGIAVGGLVGGLLYWVLVTMLV</sequence>
<reference evidence="2 3" key="1">
    <citation type="submission" date="2019-03" db="EMBL/GenBank/DDBJ databases">
        <title>Genomic Encyclopedia of Type Strains, Phase IV (KMG-IV): sequencing the most valuable type-strain genomes for metagenomic binning, comparative biology and taxonomic classification.</title>
        <authorList>
            <person name="Goeker M."/>
        </authorList>
    </citation>
    <scope>NUCLEOTIDE SEQUENCE [LARGE SCALE GENOMIC DNA]</scope>
    <source>
        <strain evidence="2 3">DSM 45934</strain>
    </source>
</reference>
<proteinExistence type="predicted"/>
<dbReference type="OrthoDB" id="52928at2"/>